<evidence type="ECO:0008006" key="3">
    <source>
        <dbReference type="Google" id="ProtNLM"/>
    </source>
</evidence>
<name>A0A543G1K3_9FLAO</name>
<reference evidence="1 2" key="1">
    <citation type="submission" date="2019-06" db="EMBL/GenBank/DDBJ databases">
        <title>Genomic Encyclopedia of Archaeal and Bacterial Type Strains, Phase II (KMG-II): from individual species to whole genera.</title>
        <authorList>
            <person name="Goeker M."/>
        </authorList>
    </citation>
    <scope>NUCLEOTIDE SEQUENCE [LARGE SCALE GENOMIC DNA]</scope>
    <source>
        <strain evidence="1 2">DSM 24789</strain>
    </source>
</reference>
<evidence type="ECO:0000313" key="2">
    <source>
        <dbReference type="Proteomes" id="UP000320773"/>
    </source>
</evidence>
<sequence>MKNRILTFIFCVISTLTFAQKPTFEIKYSEQLAVFVFIQNLSENYPENVFKTEFNKSIYYTEKYKNLITKFDKLSIDYSYEFEEFPNGSKIPMQTRDILKKNLIETENLKDFKLRSIGIVTNKTLNELTEIITEFKPIYNELIYDPNKEKFEQQILDISKYSIENKIENYFETGLVFYNSSWDNSIPFKIAFYPLPNSQGFTAQAFNNNFISAIQTNLKDYKDLFSVMLHEIFHIIYNEQSLEVKTEIDKNFNENKSKSSNYAYQLLNEVLATSLGNGYVFEKLDGKIDAGEWYNRKYINLMAKQIYPLVNEYISQRKPIDKNFIDNYIKQYEENFPNWINELDNIMAYRYIISEDEKNFEIIDQKYRYRSSANYETEITESSIEKMKKTSLTKLIIISKNNKEKLNLIKKEFKELNNWKFNSENEFNYKILLEDKSQLIIINQKKSKAEMLIKKLETETK</sequence>
<dbReference type="RefSeq" id="WP_141841272.1">
    <property type="nucleotide sequence ID" value="NZ_VFPJ01000001.1"/>
</dbReference>
<gene>
    <name evidence="1" type="ORF">BC670_0813</name>
</gene>
<comment type="caution">
    <text evidence="1">The sequence shown here is derived from an EMBL/GenBank/DDBJ whole genome shotgun (WGS) entry which is preliminary data.</text>
</comment>
<dbReference type="AlphaFoldDB" id="A0A543G1K3"/>
<dbReference type="EMBL" id="VFPJ01000001">
    <property type="protein sequence ID" value="TQM39962.1"/>
    <property type="molecule type" value="Genomic_DNA"/>
</dbReference>
<protein>
    <recommendedName>
        <fullName evidence="3">DUF4932 domain-containing protein</fullName>
    </recommendedName>
</protein>
<proteinExistence type="predicted"/>
<accession>A0A543G1K3</accession>
<dbReference type="Proteomes" id="UP000320773">
    <property type="component" value="Unassembled WGS sequence"/>
</dbReference>
<organism evidence="1 2">
    <name type="scientific">Flavobacterium branchiophilum</name>
    <dbReference type="NCBI Taxonomy" id="55197"/>
    <lineage>
        <taxon>Bacteria</taxon>
        <taxon>Pseudomonadati</taxon>
        <taxon>Bacteroidota</taxon>
        <taxon>Flavobacteriia</taxon>
        <taxon>Flavobacteriales</taxon>
        <taxon>Flavobacteriaceae</taxon>
        <taxon>Flavobacterium</taxon>
    </lineage>
</organism>
<evidence type="ECO:0000313" key="1">
    <source>
        <dbReference type="EMBL" id="TQM39962.1"/>
    </source>
</evidence>